<dbReference type="STRING" id="1120996.SAMN02746066_01291"/>
<dbReference type="Proteomes" id="UP000184038">
    <property type="component" value="Unassembled WGS sequence"/>
</dbReference>
<evidence type="ECO:0000313" key="2">
    <source>
        <dbReference type="Proteomes" id="UP000184038"/>
    </source>
</evidence>
<protein>
    <submittedName>
        <fullName evidence="1">Uncharacterized protein</fullName>
    </submittedName>
</protein>
<sequence>MSLSVNQLLKNIRDNKEIEVYLPQYMNYSLSAYYRYSFVDLTMKYVMLYEVISEKHNKQIDQVEDILKQVNQLVKETMLDGFDESNRVTKVEEIDAVRQEIMSRMKSITAYADIMQLYEYVLNRIEDKYADEIEEFDVDVFTGEIINYIFSNNDNVIINTKVQEIIGQLPVRMTKTKYYDLLKDSISIYKGSERSSVDGYLYMIKSATTLERPKEMKKQFPELYKAVTQIESADFKNLTKPEFYRLNGMVQDRAIDLLEISDLYMQLQEIVNCLYAYNLTVGYQNAEMKEETLCKELVAHVNACFLEGAEKELEKKEMDKLSKLEGAMESSMQEIALLEGGYEDVMTMSGKKLKSLMLDTQGACVTTCMKLLGNSMFVDLNAKVSTKLADDAYIEKVTTALFKNLAKMFDKVPQCVVRAVMASTLNKMPVFFNNSDEISEYVANSLNQCKDEAEKNACYSIIKDIMSEE</sequence>
<name>A0A1M7H5A5_9FIRM</name>
<gene>
    <name evidence="1" type="ORF">SAMN02746066_01291</name>
</gene>
<organism evidence="1 2">
    <name type="scientific">Anaerosporobacter mobilis DSM 15930</name>
    <dbReference type="NCBI Taxonomy" id="1120996"/>
    <lineage>
        <taxon>Bacteria</taxon>
        <taxon>Bacillati</taxon>
        <taxon>Bacillota</taxon>
        <taxon>Clostridia</taxon>
        <taxon>Lachnospirales</taxon>
        <taxon>Lachnospiraceae</taxon>
        <taxon>Anaerosporobacter</taxon>
    </lineage>
</organism>
<dbReference type="OrthoDB" id="1727081at2"/>
<accession>A0A1M7H5A5</accession>
<dbReference type="RefSeq" id="WP_073284809.1">
    <property type="nucleotide sequence ID" value="NZ_FRCP01000007.1"/>
</dbReference>
<proteinExistence type="predicted"/>
<reference evidence="1 2" key="1">
    <citation type="submission" date="2016-11" db="EMBL/GenBank/DDBJ databases">
        <authorList>
            <person name="Jaros S."/>
            <person name="Januszkiewicz K."/>
            <person name="Wedrychowicz H."/>
        </authorList>
    </citation>
    <scope>NUCLEOTIDE SEQUENCE [LARGE SCALE GENOMIC DNA]</scope>
    <source>
        <strain evidence="1 2">DSM 15930</strain>
    </source>
</reference>
<dbReference type="EMBL" id="FRCP01000007">
    <property type="protein sequence ID" value="SHM23538.1"/>
    <property type="molecule type" value="Genomic_DNA"/>
</dbReference>
<dbReference type="AlphaFoldDB" id="A0A1M7H5A5"/>
<evidence type="ECO:0000313" key="1">
    <source>
        <dbReference type="EMBL" id="SHM23538.1"/>
    </source>
</evidence>
<keyword evidence="2" id="KW-1185">Reference proteome</keyword>